<reference evidence="2" key="2">
    <citation type="submission" date="2023-01" db="EMBL/GenBank/DDBJ databases">
        <authorList>
            <person name="Sun Q."/>
            <person name="Evtushenko L."/>
        </authorList>
    </citation>
    <scope>NUCLEOTIDE SEQUENCE</scope>
    <source>
        <strain evidence="2">VKM B-2555</strain>
    </source>
</reference>
<feature type="compositionally biased region" description="Basic and acidic residues" evidence="1">
    <location>
        <begin position="1"/>
        <end position="20"/>
    </location>
</feature>
<keyword evidence="3" id="KW-1185">Reference proteome</keyword>
<dbReference type="EMBL" id="BSFK01000016">
    <property type="protein sequence ID" value="GLK78042.1"/>
    <property type="molecule type" value="Genomic_DNA"/>
</dbReference>
<comment type="caution">
    <text evidence="2">The sequence shown here is derived from an EMBL/GenBank/DDBJ whole genome shotgun (WGS) entry which is preliminary data.</text>
</comment>
<evidence type="ECO:0000313" key="3">
    <source>
        <dbReference type="Proteomes" id="UP001143364"/>
    </source>
</evidence>
<sequence length="44" mass="4625">MIRALDSEHLTKRSAGKDDPQNLTSMKDAAGLRALLQSVGSKGG</sequence>
<name>A0A9W6N5A8_9HYPH</name>
<feature type="region of interest" description="Disordered" evidence="1">
    <location>
        <begin position="1"/>
        <end position="24"/>
    </location>
</feature>
<reference evidence="2" key="1">
    <citation type="journal article" date="2014" name="Int. J. Syst. Evol. Microbiol.">
        <title>Complete genome sequence of Corynebacterium casei LMG S-19264T (=DSM 44701T), isolated from a smear-ripened cheese.</title>
        <authorList>
            <consortium name="US DOE Joint Genome Institute (JGI-PGF)"/>
            <person name="Walter F."/>
            <person name="Albersmeier A."/>
            <person name="Kalinowski J."/>
            <person name="Ruckert C."/>
        </authorList>
    </citation>
    <scope>NUCLEOTIDE SEQUENCE</scope>
    <source>
        <strain evidence="2">VKM B-2555</strain>
    </source>
</reference>
<gene>
    <name evidence="2" type="ORF">GCM10008171_32960</name>
</gene>
<evidence type="ECO:0000313" key="2">
    <source>
        <dbReference type="EMBL" id="GLK78042.1"/>
    </source>
</evidence>
<dbReference type="AlphaFoldDB" id="A0A9W6N5A8"/>
<proteinExistence type="predicted"/>
<organism evidence="2 3">
    <name type="scientific">Methylopila jiangsuensis</name>
    <dbReference type="NCBI Taxonomy" id="586230"/>
    <lineage>
        <taxon>Bacteria</taxon>
        <taxon>Pseudomonadati</taxon>
        <taxon>Pseudomonadota</taxon>
        <taxon>Alphaproteobacteria</taxon>
        <taxon>Hyphomicrobiales</taxon>
        <taxon>Methylopilaceae</taxon>
        <taxon>Methylopila</taxon>
    </lineage>
</organism>
<evidence type="ECO:0000256" key="1">
    <source>
        <dbReference type="SAM" id="MobiDB-lite"/>
    </source>
</evidence>
<accession>A0A9W6N5A8</accession>
<protein>
    <submittedName>
        <fullName evidence="2">Uncharacterized protein</fullName>
    </submittedName>
</protein>
<dbReference type="Proteomes" id="UP001143364">
    <property type="component" value="Unassembled WGS sequence"/>
</dbReference>